<feature type="region of interest" description="Disordered" evidence="1">
    <location>
        <begin position="1"/>
        <end position="23"/>
    </location>
</feature>
<evidence type="ECO:0000313" key="2">
    <source>
        <dbReference type="EMBL" id="EFN64040.1"/>
    </source>
</evidence>
<dbReference type="AlphaFoldDB" id="E2ARA4"/>
<evidence type="ECO:0000313" key="3">
    <source>
        <dbReference type="Proteomes" id="UP000000311"/>
    </source>
</evidence>
<dbReference type="InParanoid" id="E2ARA4"/>
<protein>
    <submittedName>
        <fullName evidence="2">Uncharacterized protein</fullName>
    </submittedName>
</protein>
<accession>E2ARA4</accession>
<sequence length="80" mass="8393">MASMKKSRQGSVQHLRVKSTTEYGKHEEITSGFFSSCAITPITSFALMLTPIDPSSSGQAVSDVIIAANRADARSSGGTS</sequence>
<name>E2ARA4_CAMFO</name>
<proteinExistence type="predicted"/>
<keyword evidence="3" id="KW-1185">Reference proteome</keyword>
<evidence type="ECO:0000256" key="1">
    <source>
        <dbReference type="SAM" id="MobiDB-lite"/>
    </source>
</evidence>
<dbReference type="EMBL" id="GL441990">
    <property type="protein sequence ID" value="EFN64040.1"/>
    <property type="molecule type" value="Genomic_DNA"/>
</dbReference>
<gene>
    <name evidence="2" type="ORF">EAG_04915</name>
</gene>
<organism evidence="3">
    <name type="scientific">Camponotus floridanus</name>
    <name type="common">Florida carpenter ant</name>
    <dbReference type="NCBI Taxonomy" id="104421"/>
    <lineage>
        <taxon>Eukaryota</taxon>
        <taxon>Metazoa</taxon>
        <taxon>Ecdysozoa</taxon>
        <taxon>Arthropoda</taxon>
        <taxon>Hexapoda</taxon>
        <taxon>Insecta</taxon>
        <taxon>Pterygota</taxon>
        <taxon>Neoptera</taxon>
        <taxon>Endopterygota</taxon>
        <taxon>Hymenoptera</taxon>
        <taxon>Apocrita</taxon>
        <taxon>Aculeata</taxon>
        <taxon>Formicoidea</taxon>
        <taxon>Formicidae</taxon>
        <taxon>Formicinae</taxon>
        <taxon>Camponotus</taxon>
    </lineage>
</organism>
<dbReference type="Proteomes" id="UP000000311">
    <property type="component" value="Unassembled WGS sequence"/>
</dbReference>
<reference evidence="2 3" key="1">
    <citation type="journal article" date="2010" name="Science">
        <title>Genomic comparison of the ants Camponotus floridanus and Harpegnathos saltator.</title>
        <authorList>
            <person name="Bonasio R."/>
            <person name="Zhang G."/>
            <person name="Ye C."/>
            <person name="Mutti N.S."/>
            <person name="Fang X."/>
            <person name="Qin N."/>
            <person name="Donahue G."/>
            <person name="Yang P."/>
            <person name="Li Q."/>
            <person name="Li C."/>
            <person name="Zhang P."/>
            <person name="Huang Z."/>
            <person name="Berger S.L."/>
            <person name="Reinberg D."/>
            <person name="Wang J."/>
            <person name="Liebig J."/>
        </authorList>
    </citation>
    <scope>NUCLEOTIDE SEQUENCE [LARGE SCALE GENOMIC DNA]</scope>
    <source>
        <strain evidence="3">C129</strain>
    </source>
</reference>